<reference evidence="1 2" key="1">
    <citation type="submission" date="2016-10" db="EMBL/GenBank/DDBJ databases">
        <authorList>
            <person name="de Groot N.N."/>
        </authorList>
    </citation>
    <scope>NUCLEOTIDE SEQUENCE [LARGE SCALE GENOMIC DNA]</scope>
    <source>
        <strain evidence="1 2">DSM 27375</strain>
    </source>
</reference>
<gene>
    <name evidence="1" type="ORF">SAMN04488117_101826</name>
</gene>
<organism evidence="1 2">
    <name type="scientific">Celeribacter baekdonensis</name>
    <dbReference type="NCBI Taxonomy" id="875171"/>
    <lineage>
        <taxon>Bacteria</taxon>
        <taxon>Pseudomonadati</taxon>
        <taxon>Pseudomonadota</taxon>
        <taxon>Alphaproteobacteria</taxon>
        <taxon>Rhodobacterales</taxon>
        <taxon>Roseobacteraceae</taxon>
        <taxon>Celeribacter</taxon>
    </lineage>
</organism>
<protein>
    <recommendedName>
        <fullName evidence="3">TnsA endonuclease N terminal</fullName>
    </recommendedName>
</protein>
<dbReference type="AlphaFoldDB" id="A0A1G7H1Y2"/>
<dbReference type="EMBL" id="FNBL01000001">
    <property type="protein sequence ID" value="SDE94417.1"/>
    <property type="molecule type" value="Genomic_DNA"/>
</dbReference>
<evidence type="ECO:0000313" key="1">
    <source>
        <dbReference type="EMBL" id="SDE94417.1"/>
    </source>
</evidence>
<dbReference type="OrthoDB" id="7724038at2"/>
<name>A0A1G7H1Y2_9RHOB</name>
<dbReference type="RefSeq" id="WP_074641271.1">
    <property type="nucleotide sequence ID" value="NZ_FNBL01000001.1"/>
</dbReference>
<evidence type="ECO:0008006" key="3">
    <source>
        <dbReference type="Google" id="ProtNLM"/>
    </source>
</evidence>
<proteinExistence type="predicted"/>
<accession>A0A1G7H1Y2</accession>
<sequence>MTRKKRNYSDHIEMVKDNDTWLYAPKTLPKMDEIELGEIHDVLPFDGVRNPSSRSNSSHKVFIPYRTEANNNMPKVGIAESAAEAVVSMQYLMSQDVYDLHFQPVEVTYTDSEGKPRDYTHDLLVTFRSGHRRLVFVRHEGSLQKPHTTRDIQEVIAATPEDAADDLIVVNANDYTRQRRENLSRMYLLFFDEDEEADTLVLETARRLRTLYYMQDLFPHVPISQDRAFQACYRLVARGLLHANLDHVLWEYSQIGVAA</sequence>
<evidence type="ECO:0000313" key="2">
    <source>
        <dbReference type="Proteomes" id="UP000182284"/>
    </source>
</evidence>
<dbReference type="Proteomes" id="UP000182284">
    <property type="component" value="Unassembled WGS sequence"/>
</dbReference>